<evidence type="ECO:0000313" key="3">
    <source>
        <dbReference type="Proteomes" id="UP000830326"/>
    </source>
</evidence>
<dbReference type="RefSeq" id="WP_245035025.1">
    <property type="nucleotide sequence ID" value="NZ_CP095075.1"/>
</dbReference>
<dbReference type="EMBL" id="CP095075">
    <property type="protein sequence ID" value="UOR13394.1"/>
    <property type="molecule type" value="Genomic_DNA"/>
</dbReference>
<reference evidence="2" key="1">
    <citation type="submission" date="2022-04" db="EMBL/GenBank/DDBJ databases">
        <title>Halobacillus sp. isolated from saltern.</title>
        <authorList>
            <person name="Won M."/>
            <person name="Lee C.-M."/>
            <person name="Woen H.-Y."/>
            <person name="Kwon S.-W."/>
        </authorList>
    </citation>
    <scope>NUCLEOTIDE SEQUENCE</scope>
    <source>
        <strain evidence="2">SSHM10-5</strain>
    </source>
</reference>
<dbReference type="Pfam" id="PF07238">
    <property type="entry name" value="PilZ"/>
    <property type="match status" value="1"/>
</dbReference>
<feature type="domain" description="PilZ" evidence="1">
    <location>
        <begin position="32"/>
        <end position="107"/>
    </location>
</feature>
<dbReference type="InterPro" id="IPR009875">
    <property type="entry name" value="PilZ_domain"/>
</dbReference>
<organism evidence="2 3">
    <name type="scientific">Halobacillus amylolyticus</name>
    <dbReference type="NCBI Taxonomy" id="2932259"/>
    <lineage>
        <taxon>Bacteria</taxon>
        <taxon>Bacillati</taxon>
        <taxon>Bacillota</taxon>
        <taxon>Bacilli</taxon>
        <taxon>Bacillales</taxon>
        <taxon>Bacillaceae</taxon>
        <taxon>Halobacillus</taxon>
    </lineage>
</organism>
<accession>A0ABY4HF71</accession>
<sequence>MRYKRHETLRYQFKDPIPASFKIIKIDDHHVDTAQGNGHIINMSPGGLRLATNLKLPAKQKIQLFVETTILNHSLHFISDVVWTKALGSAQHYGLTFIDDHHKEIMKILKEYQKKQQNKPLHG</sequence>
<dbReference type="Gene3D" id="2.40.10.220">
    <property type="entry name" value="predicted glycosyltransferase like domains"/>
    <property type="match status" value="1"/>
</dbReference>
<dbReference type="SUPFAM" id="SSF141371">
    <property type="entry name" value="PilZ domain-like"/>
    <property type="match status" value="1"/>
</dbReference>
<evidence type="ECO:0000313" key="2">
    <source>
        <dbReference type="EMBL" id="UOR13394.1"/>
    </source>
</evidence>
<gene>
    <name evidence="2" type="ORF">MUO15_08035</name>
</gene>
<proteinExistence type="predicted"/>
<evidence type="ECO:0000259" key="1">
    <source>
        <dbReference type="Pfam" id="PF07238"/>
    </source>
</evidence>
<keyword evidence="3" id="KW-1185">Reference proteome</keyword>
<dbReference type="Proteomes" id="UP000830326">
    <property type="component" value="Chromosome"/>
</dbReference>
<name>A0ABY4HF71_9BACI</name>
<protein>
    <submittedName>
        <fullName evidence="2">PilZ domain-containing protein</fullName>
    </submittedName>
</protein>